<accession>A0A9P4R1L6</accession>
<dbReference type="EMBL" id="ML996116">
    <property type="protein sequence ID" value="KAF2737492.1"/>
    <property type="molecule type" value="Genomic_DNA"/>
</dbReference>
<keyword evidence="3" id="KW-1185">Reference proteome</keyword>
<gene>
    <name evidence="2" type="ORF">EJ04DRAFT_461305</name>
</gene>
<evidence type="ECO:0000256" key="1">
    <source>
        <dbReference type="SAM" id="MobiDB-lite"/>
    </source>
</evidence>
<feature type="region of interest" description="Disordered" evidence="1">
    <location>
        <begin position="1"/>
        <end position="20"/>
    </location>
</feature>
<protein>
    <submittedName>
        <fullName evidence="2">Uncharacterized protein</fullName>
    </submittedName>
</protein>
<dbReference type="AlphaFoldDB" id="A0A9P4R1L6"/>
<reference evidence="2" key="1">
    <citation type="journal article" date="2020" name="Stud. Mycol.">
        <title>101 Dothideomycetes genomes: a test case for predicting lifestyles and emergence of pathogens.</title>
        <authorList>
            <person name="Haridas S."/>
            <person name="Albert R."/>
            <person name="Binder M."/>
            <person name="Bloem J."/>
            <person name="Labutti K."/>
            <person name="Salamov A."/>
            <person name="Andreopoulos B."/>
            <person name="Baker S."/>
            <person name="Barry K."/>
            <person name="Bills G."/>
            <person name="Bluhm B."/>
            <person name="Cannon C."/>
            <person name="Castanera R."/>
            <person name="Culley D."/>
            <person name="Daum C."/>
            <person name="Ezra D."/>
            <person name="Gonzalez J."/>
            <person name="Henrissat B."/>
            <person name="Kuo A."/>
            <person name="Liang C."/>
            <person name="Lipzen A."/>
            <person name="Lutzoni F."/>
            <person name="Magnuson J."/>
            <person name="Mondo S."/>
            <person name="Nolan M."/>
            <person name="Ohm R."/>
            <person name="Pangilinan J."/>
            <person name="Park H.-J."/>
            <person name="Ramirez L."/>
            <person name="Alfaro M."/>
            <person name="Sun H."/>
            <person name="Tritt A."/>
            <person name="Yoshinaga Y."/>
            <person name="Zwiers L.-H."/>
            <person name="Turgeon B."/>
            <person name="Goodwin S."/>
            <person name="Spatafora J."/>
            <person name="Crous P."/>
            <person name="Grigoriev I."/>
        </authorList>
    </citation>
    <scope>NUCLEOTIDE SEQUENCE</scope>
    <source>
        <strain evidence="2">CBS 125425</strain>
    </source>
</reference>
<name>A0A9P4R1L6_9PLEO</name>
<organism evidence="2 3">
    <name type="scientific">Polyplosphaeria fusca</name>
    <dbReference type="NCBI Taxonomy" id="682080"/>
    <lineage>
        <taxon>Eukaryota</taxon>
        <taxon>Fungi</taxon>
        <taxon>Dikarya</taxon>
        <taxon>Ascomycota</taxon>
        <taxon>Pezizomycotina</taxon>
        <taxon>Dothideomycetes</taxon>
        <taxon>Pleosporomycetidae</taxon>
        <taxon>Pleosporales</taxon>
        <taxon>Tetraplosphaeriaceae</taxon>
        <taxon>Polyplosphaeria</taxon>
    </lineage>
</organism>
<proteinExistence type="predicted"/>
<sequence>MASPTPPIATTTPTLPSTPTPPILCPPILLRPPQLRHLPNVVDKIRHLANHAFVRPKSRFPDQWHCVPGTRFPDTESLFRMLGAHGIMCIVVDTAARCSDAAGGADGAGFRLEEGDRVAGIAAVVPWIGVADGVWPEEQVEAAKREERGWEVKSVCVEGDGRYAKMGIAVRMMGELEGWVVERERERKRVDVLGREDGGGGKEVARFWIQAAEILNGVYWRKRGYREVRRAEVRGIWTCKTSFELVVFVKEVEYGV</sequence>
<dbReference type="Proteomes" id="UP000799444">
    <property type="component" value="Unassembled WGS sequence"/>
</dbReference>
<evidence type="ECO:0000313" key="2">
    <source>
        <dbReference type="EMBL" id="KAF2737492.1"/>
    </source>
</evidence>
<dbReference type="OrthoDB" id="3745836at2759"/>
<evidence type="ECO:0000313" key="3">
    <source>
        <dbReference type="Proteomes" id="UP000799444"/>
    </source>
</evidence>
<comment type="caution">
    <text evidence="2">The sequence shown here is derived from an EMBL/GenBank/DDBJ whole genome shotgun (WGS) entry which is preliminary data.</text>
</comment>